<evidence type="ECO:0000313" key="3">
    <source>
        <dbReference type="Proteomes" id="UP000503462"/>
    </source>
</evidence>
<keyword evidence="1" id="KW-0732">Signal</keyword>
<dbReference type="Proteomes" id="UP000503462">
    <property type="component" value="Chromosome 1"/>
</dbReference>
<feature type="chain" id="PRO_5026161128" evidence="1">
    <location>
        <begin position="29"/>
        <end position="456"/>
    </location>
</feature>
<evidence type="ECO:0000256" key="1">
    <source>
        <dbReference type="SAM" id="SignalP"/>
    </source>
</evidence>
<dbReference type="EMBL" id="CP051139">
    <property type="protein sequence ID" value="QIW95828.1"/>
    <property type="molecule type" value="Genomic_DNA"/>
</dbReference>
<gene>
    <name evidence="2" type="ORF">AMS68_001346</name>
</gene>
<accession>A0A6H0XMH5</accession>
<keyword evidence="3" id="KW-1185">Reference proteome</keyword>
<name>A0A6H0XMH5_9PEZI</name>
<reference evidence="2 3" key="1">
    <citation type="journal article" date="2016" name="Sci. Rep.">
        <title>Peltaster fructicola genome reveals evolution from an invasive phytopathogen to an ectophytic parasite.</title>
        <authorList>
            <person name="Xu C."/>
            <person name="Chen H."/>
            <person name="Gleason M.L."/>
            <person name="Xu J.R."/>
            <person name="Liu H."/>
            <person name="Zhang R."/>
            <person name="Sun G."/>
        </authorList>
    </citation>
    <scope>NUCLEOTIDE SEQUENCE [LARGE SCALE GENOMIC DNA]</scope>
    <source>
        <strain evidence="2 3">LNHT1506</strain>
    </source>
</reference>
<feature type="signal peptide" evidence="1">
    <location>
        <begin position="1"/>
        <end position="28"/>
    </location>
</feature>
<organism evidence="2 3">
    <name type="scientific">Peltaster fructicola</name>
    <dbReference type="NCBI Taxonomy" id="286661"/>
    <lineage>
        <taxon>Eukaryota</taxon>
        <taxon>Fungi</taxon>
        <taxon>Dikarya</taxon>
        <taxon>Ascomycota</taxon>
        <taxon>Pezizomycotina</taxon>
        <taxon>Dothideomycetes</taxon>
        <taxon>Dothideomycetes incertae sedis</taxon>
        <taxon>Peltaster</taxon>
    </lineage>
</organism>
<sequence length="456" mass="50946">MPNRTILFATGLFLVLVVSFIFSSPGRSGKIKSNQDFTINIPPKASDAASIGNTQEVAKVPVVQLSDEEQQQALATLIGQEHITISSNMTSNKKYIAMNFLGVAAYNPSILPHPNQFMQTPRQWVLVAQEAPTDKTGFMREISCFAEFANDTFTCVEPPTTLPIASTVSDKCPKAYETENNIVGPRGARAFFGPLSRPYIMYGSPSAHTCMGQHMQDLSRLLYWQYLDPLPRKQPFFQPVDLQRPGTYNTVEKSWFAFWDRIGDMYIHHSLFPKRSFAKVNTTGGIGDDLALQTAAHDDACMAQYLPKITNQGYEEIEQATGSLLVTLCDREDPTCFETERNTFLLSIVNHKSTYLGQNIYEPYLVLFKRTSPFELHAISKKSLWINGREKPTASGSKSKDQSFRVTSANWKAFGKDYQGYLTDELMISFSIDDQRSGTIDVVVADLVEGLGLCTP</sequence>
<dbReference type="OrthoDB" id="2522565at2759"/>
<dbReference type="AlphaFoldDB" id="A0A6H0XMH5"/>
<proteinExistence type="predicted"/>
<protein>
    <submittedName>
        <fullName evidence="2">Uncharacterized protein</fullName>
    </submittedName>
</protein>
<evidence type="ECO:0000313" key="2">
    <source>
        <dbReference type="EMBL" id="QIW95828.1"/>
    </source>
</evidence>